<accession>A0A2I6UFT9</accession>
<dbReference type="EMBL" id="MG746602">
    <property type="protein sequence ID" value="AUO78842.1"/>
    <property type="molecule type" value="Genomic_DNA"/>
</dbReference>
<sequence length="175" mass="19609">MNLNVILPIKKITIDGIEISLPKLGLKHHNLMKEVKMPDENLAILLDSIKPGLDAVQSDIVLLQLLAFNSKIKEEVEKDGFTYRLSDVYGCRILTHRLNGQEYKFNAPERFSKFGSADAILDKYFSSVDGRTEKPDFMKLPAFVIKWVDGIVNTVAIPGPNGPIKGIGNIIRLFE</sequence>
<dbReference type="Pfam" id="PF11110">
    <property type="entry name" value="Phage_hub_GP28"/>
    <property type="match status" value="1"/>
</dbReference>
<proteinExistence type="predicted"/>
<organism evidence="1 2">
    <name type="scientific">Klebsiella phage vB_Kpn_F48</name>
    <dbReference type="NCBI Taxonomy" id="2070028"/>
    <lineage>
        <taxon>Viruses</taxon>
        <taxon>Duplodnaviria</taxon>
        <taxon>Heunggongvirae</taxon>
        <taxon>Uroviricota</taxon>
        <taxon>Caudoviricetes</taxon>
        <taxon>Marfavirus</taxon>
        <taxon>Marfavirus F48</taxon>
    </lineage>
</organism>
<dbReference type="Proteomes" id="UP000240294">
    <property type="component" value="Genome"/>
</dbReference>
<evidence type="ECO:0000313" key="1">
    <source>
        <dbReference type="EMBL" id="AUO78842.1"/>
    </source>
</evidence>
<name>A0A2I6UFT9_9CAUD</name>
<protein>
    <submittedName>
        <fullName evidence="1">Baseplate hub</fullName>
    </submittedName>
</protein>
<dbReference type="InterPro" id="IPR024342">
    <property type="entry name" value="Phage_T4_Gp28"/>
</dbReference>
<gene>
    <name evidence="1" type="ORF">vBKpnF48_217</name>
</gene>
<reference evidence="2" key="1">
    <citation type="submission" date="2018-01" db="EMBL/GenBank/DDBJ databases">
        <title>Direct submission.</title>
        <authorList>
            <person name="Ciacci N."/>
        </authorList>
    </citation>
    <scope>NUCLEOTIDE SEQUENCE [LARGE SCALE GENOMIC DNA]</scope>
</reference>
<evidence type="ECO:0000313" key="2">
    <source>
        <dbReference type="Proteomes" id="UP000240294"/>
    </source>
</evidence>
<keyword evidence="2" id="KW-1185">Reference proteome</keyword>